<evidence type="ECO:0000256" key="9">
    <source>
        <dbReference type="HAMAP-Rule" id="MF_00123"/>
    </source>
</evidence>
<keyword evidence="7 9" id="KW-0030">Aminoacyl-tRNA synthetase</keyword>
<dbReference type="Proteomes" id="UP001403385">
    <property type="component" value="Unassembled WGS sequence"/>
</dbReference>
<evidence type="ECO:0000256" key="5">
    <source>
        <dbReference type="ARBA" id="ARBA00022840"/>
    </source>
</evidence>
<gene>
    <name evidence="9 13" type="primary">argS</name>
    <name evidence="13" type="ORF">AAG747_21825</name>
</gene>
<evidence type="ECO:0000256" key="3">
    <source>
        <dbReference type="ARBA" id="ARBA00022598"/>
    </source>
</evidence>
<dbReference type="EMBL" id="JBDKWZ010000015">
    <property type="protein sequence ID" value="MEN7550575.1"/>
    <property type="molecule type" value="Genomic_DNA"/>
</dbReference>
<dbReference type="InterPro" id="IPR001412">
    <property type="entry name" value="aa-tRNA-synth_I_CS"/>
</dbReference>
<dbReference type="GO" id="GO:0005737">
    <property type="term" value="C:cytoplasm"/>
    <property type="evidence" value="ECO:0007669"/>
    <property type="project" value="UniProtKB-SubCell"/>
</dbReference>
<keyword evidence="14" id="KW-1185">Reference proteome</keyword>
<protein>
    <recommendedName>
        <fullName evidence="9">Arginine--tRNA ligase</fullName>
        <ecNumber evidence="9">6.1.1.19</ecNumber>
    </recommendedName>
    <alternativeName>
        <fullName evidence="9">Arginyl-tRNA synthetase</fullName>
        <shortName evidence="9">ArgRS</shortName>
    </alternativeName>
</protein>
<evidence type="ECO:0000313" key="14">
    <source>
        <dbReference type="Proteomes" id="UP001403385"/>
    </source>
</evidence>
<dbReference type="SUPFAM" id="SSF52374">
    <property type="entry name" value="Nucleotidylyl transferase"/>
    <property type="match status" value="1"/>
</dbReference>
<accession>A0AAW9SDG7</accession>
<dbReference type="InterPro" id="IPR008909">
    <property type="entry name" value="DALR_anticod-bd"/>
</dbReference>
<sequence length="605" mass="69279">MDFEKKIKESISQAFTELFEATVAAEDIQLQPTRKDFEGSVTFVIFPYLKLTRKKPEETGQLLGEYLVKNLDLVTDFNVVKGFLNLCISEQTWVKLFSQITQDTNFGFFPANGEKVMVEYSSPNTNKPLHLGHLRNNFLGYSVSQILAANGYDVLKVNLVNDRGIHICKSMVAYKKFGNGETPTPGRKGDKLVGDFYVKFDQEYKKEIAELLEQYKAENPGIPEKELKAKAEKEAPILKEAQDTLRKWEQGDEATVTLWKKMNSWVYDGFDFSYKLMGVTFDKYYYESNTYLLGKDIVEEGQQKGVFYQKEDNSVWVDLSEEGLDEKLLLRGDGTSVYMTQDMGTADLKFKDWDMTKSIYVVGNEQDYHFKVLSIIMKKLDREYAEGIYHLSYGMVDLPSGKMKSREGTVVDADDLIFEMIDTAKERTATLGKIEEFDNEEAQALYRMLALGALKYYLLRVDPKKRILFNPQESVDFQGNTGVYIQYNHAKICAIVRKAERDQIDYSPAAFQSVEQLHGIEVDVIDLLSKYPEKIQEAGREYAPSIIANYAYELSKAYSKFYAELPIFGEQDEAIKSFRVALSKEVAKTIEKAMKLLGTEVPERM</sequence>
<feature type="domain" description="Arginyl tRNA synthetase N-terminal" evidence="12">
    <location>
        <begin position="5"/>
        <end position="88"/>
    </location>
</feature>
<dbReference type="SUPFAM" id="SSF47323">
    <property type="entry name" value="Anticodon-binding domain of a subclass of class I aminoacyl-tRNA synthetases"/>
    <property type="match status" value="1"/>
</dbReference>
<dbReference type="SMART" id="SM00836">
    <property type="entry name" value="DALR_1"/>
    <property type="match status" value="1"/>
</dbReference>
<evidence type="ECO:0000313" key="13">
    <source>
        <dbReference type="EMBL" id="MEN7550575.1"/>
    </source>
</evidence>
<keyword evidence="4 9" id="KW-0547">Nucleotide-binding</keyword>
<dbReference type="Pfam" id="PF00750">
    <property type="entry name" value="tRNA-synt_1d"/>
    <property type="match status" value="1"/>
</dbReference>
<evidence type="ECO:0000256" key="7">
    <source>
        <dbReference type="ARBA" id="ARBA00023146"/>
    </source>
</evidence>
<dbReference type="Gene3D" id="3.40.50.620">
    <property type="entry name" value="HUPs"/>
    <property type="match status" value="1"/>
</dbReference>
<dbReference type="RefSeq" id="WP_346823357.1">
    <property type="nucleotide sequence ID" value="NZ_JBDKWZ010000015.1"/>
</dbReference>
<dbReference type="InterPro" id="IPR005148">
    <property type="entry name" value="Arg-tRNA-synth_N"/>
</dbReference>
<dbReference type="GO" id="GO:0006420">
    <property type="term" value="P:arginyl-tRNA aminoacylation"/>
    <property type="evidence" value="ECO:0007669"/>
    <property type="project" value="UniProtKB-UniRule"/>
</dbReference>
<dbReference type="PANTHER" id="PTHR11956:SF5">
    <property type="entry name" value="ARGININE--TRNA LIGASE, CYTOPLASMIC"/>
    <property type="match status" value="1"/>
</dbReference>
<dbReference type="FunFam" id="1.10.730.10:FF:000006">
    <property type="entry name" value="Arginyl-tRNA synthetase 2, mitochondrial"/>
    <property type="match status" value="1"/>
</dbReference>
<dbReference type="EC" id="6.1.1.19" evidence="9"/>
<evidence type="ECO:0000259" key="11">
    <source>
        <dbReference type="SMART" id="SM00836"/>
    </source>
</evidence>
<evidence type="ECO:0000256" key="4">
    <source>
        <dbReference type="ARBA" id="ARBA00022741"/>
    </source>
</evidence>
<dbReference type="SUPFAM" id="SSF55190">
    <property type="entry name" value="Arginyl-tRNA synthetase (ArgRS), N-terminal 'additional' domain"/>
    <property type="match status" value="1"/>
</dbReference>
<dbReference type="InterPro" id="IPR014729">
    <property type="entry name" value="Rossmann-like_a/b/a_fold"/>
</dbReference>
<dbReference type="Gene3D" id="3.30.1360.70">
    <property type="entry name" value="Arginyl tRNA synthetase N-terminal domain"/>
    <property type="match status" value="1"/>
</dbReference>
<dbReference type="PROSITE" id="PS00178">
    <property type="entry name" value="AA_TRNA_LIGASE_I"/>
    <property type="match status" value="1"/>
</dbReference>
<dbReference type="Pfam" id="PF05746">
    <property type="entry name" value="DALR_1"/>
    <property type="match status" value="1"/>
</dbReference>
<comment type="caution">
    <text evidence="13">The sequence shown here is derived from an EMBL/GenBank/DDBJ whole genome shotgun (WGS) entry which is preliminary data.</text>
</comment>
<dbReference type="InterPro" id="IPR001278">
    <property type="entry name" value="Arg-tRNA-ligase"/>
</dbReference>
<dbReference type="AlphaFoldDB" id="A0AAW9SDG7"/>
<dbReference type="GO" id="GO:0004814">
    <property type="term" value="F:arginine-tRNA ligase activity"/>
    <property type="evidence" value="ECO:0007669"/>
    <property type="project" value="UniProtKB-UniRule"/>
</dbReference>
<evidence type="ECO:0000256" key="2">
    <source>
        <dbReference type="ARBA" id="ARBA00022490"/>
    </source>
</evidence>
<dbReference type="InterPro" id="IPR009080">
    <property type="entry name" value="tRNAsynth_Ia_anticodon-bd"/>
</dbReference>
<evidence type="ECO:0000256" key="1">
    <source>
        <dbReference type="ARBA" id="ARBA00005594"/>
    </source>
</evidence>
<dbReference type="HAMAP" id="MF_00123">
    <property type="entry name" value="Arg_tRNA_synth"/>
    <property type="match status" value="1"/>
</dbReference>
<dbReference type="InterPro" id="IPR035684">
    <property type="entry name" value="ArgRS_core"/>
</dbReference>
<dbReference type="PRINTS" id="PR01038">
    <property type="entry name" value="TRNASYNTHARG"/>
</dbReference>
<comment type="subunit">
    <text evidence="9">Monomer.</text>
</comment>
<dbReference type="Gene3D" id="1.10.730.10">
    <property type="entry name" value="Isoleucyl-tRNA Synthetase, Domain 1"/>
    <property type="match status" value="1"/>
</dbReference>
<evidence type="ECO:0000256" key="6">
    <source>
        <dbReference type="ARBA" id="ARBA00022917"/>
    </source>
</evidence>
<evidence type="ECO:0000256" key="10">
    <source>
        <dbReference type="RuleBase" id="RU363038"/>
    </source>
</evidence>
<comment type="similarity">
    <text evidence="1 9 10">Belongs to the class-I aminoacyl-tRNA synthetase family.</text>
</comment>
<keyword evidence="2 9" id="KW-0963">Cytoplasm</keyword>
<keyword evidence="5 9" id="KW-0067">ATP-binding</keyword>
<dbReference type="PANTHER" id="PTHR11956">
    <property type="entry name" value="ARGINYL-TRNA SYNTHETASE"/>
    <property type="match status" value="1"/>
</dbReference>
<comment type="catalytic activity">
    <reaction evidence="8 9">
        <text>tRNA(Arg) + L-arginine + ATP = L-arginyl-tRNA(Arg) + AMP + diphosphate</text>
        <dbReference type="Rhea" id="RHEA:20301"/>
        <dbReference type="Rhea" id="RHEA-COMP:9658"/>
        <dbReference type="Rhea" id="RHEA-COMP:9673"/>
        <dbReference type="ChEBI" id="CHEBI:30616"/>
        <dbReference type="ChEBI" id="CHEBI:32682"/>
        <dbReference type="ChEBI" id="CHEBI:33019"/>
        <dbReference type="ChEBI" id="CHEBI:78442"/>
        <dbReference type="ChEBI" id="CHEBI:78513"/>
        <dbReference type="ChEBI" id="CHEBI:456215"/>
        <dbReference type="EC" id="6.1.1.19"/>
    </reaction>
</comment>
<feature type="domain" description="DALR anticodon binding" evidence="11">
    <location>
        <begin position="485"/>
        <end position="605"/>
    </location>
</feature>
<reference evidence="13 14" key="1">
    <citation type="submission" date="2024-04" db="EMBL/GenBank/DDBJ databases">
        <title>Novel genus in family Flammeovirgaceae.</title>
        <authorList>
            <person name="Nguyen T.H."/>
            <person name="Vuong T.Q."/>
            <person name="Le H."/>
            <person name="Kim S.-G."/>
        </authorList>
    </citation>
    <scope>NUCLEOTIDE SEQUENCE [LARGE SCALE GENOMIC DNA]</scope>
    <source>
        <strain evidence="13 14">JCM 23209</strain>
    </source>
</reference>
<comment type="subcellular location">
    <subcellularLocation>
        <location evidence="9">Cytoplasm</location>
    </subcellularLocation>
</comment>
<evidence type="ECO:0000256" key="8">
    <source>
        <dbReference type="ARBA" id="ARBA00049339"/>
    </source>
</evidence>
<keyword evidence="6 9" id="KW-0648">Protein biosynthesis</keyword>
<dbReference type="GO" id="GO:0005524">
    <property type="term" value="F:ATP binding"/>
    <property type="evidence" value="ECO:0007669"/>
    <property type="project" value="UniProtKB-UniRule"/>
</dbReference>
<dbReference type="SMART" id="SM01016">
    <property type="entry name" value="Arg_tRNA_synt_N"/>
    <property type="match status" value="1"/>
</dbReference>
<dbReference type="InterPro" id="IPR036695">
    <property type="entry name" value="Arg-tRNA-synth_N_sf"/>
</dbReference>
<proteinExistence type="inferred from homology"/>
<feature type="short sequence motif" description="'HIGH' region" evidence="9">
    <location>
        <begin position="123"/>
        <end position="133"/>
    </location>
</feature>
<dbReference type="NCBIfam" id="TIGR00456">
    <property type="entry name" value="argS"/>
    <property type="match status" value="1"/>
</dbReference>
<keyword evidence="3 9" id="KW-0436">Ligase</keyword>
<evidence type="ECO:0000259" key="12">
    <source>
        <dbReference type="SMART" id="SM01016"/>
    </source>
</evidence>
<name>A0AAW9SDG7_9BACT</name>
<organism evidence="13 14">
    <name type="scientific">Rapidithrix thailandica</name>
    <dbReference type="NCBI Taxonomy" id="413964"/>
    <lineage>
        <taxon>Bacteria</taxon>
        <taxon>Pseudomonadati</taxon>
        <taxon>Bacteroidota</taxon>
        <taxon>Cytophagia</taxon>
        <taxon>Cytophagales</taxon>
        <taxon>Flammeovirgaceae</taxon>
        <taxon>Rapidithrix</taxon>
    </lineage>
</organism>